<dbReference type="EMBL" id="CENE01000004">
    <property type="protein sequence ID" value="CEQ39990.1"/>
    <property type="molecule type" value="Genomic_DNA"/>
</dbReference>
<keyword evidence="5" id="KW-0547">Nucleotide-binding</keyword>
<keyword evidence="10" id="KW-0675">Receptor</keyword>
<evidence type="ECO:0000256" key="6">
    <source>
        <dbReference type="ARBA" id="ARBA00022824"/>
    </source>
</evidence>
<keyword evidence="8" id="KW-0342">GTP-binding</keyword>
<dbReference type="Proteomes" id="UP000243876">
    <property type="component" value="Unassembled WGS sequence"/>
</dbReference>
<protein>
    <recommendedName>
        <fullName evidence="3">Signal recognition particle receptor subunit beta</fullName>
    </recommendedName>
</protein>
<dbReference type="Gene3D" id="3.40.50.300">
    <property type="entry name" value="P-loop containing nucleotide triphosphate hydrolases"/>
    <property type="match status" value="1"/>
</dbReference>
<keyword evidence="9 11" id="KW-0472">Membrane</keyword>
<dbReference type="SUPFAM" id="SSF52540">
    <property type="entry name" value="P-loop containing nucleoside triphosphate hydrolases"/>
    <property type="match status" value="1"/>
</dbReference>
<sequence length="343" mass="36028">MAMPPVEPEVLSLIAPASFSPLRLFLSLVILLIFLLIAFFSPRSSSRTPLKKHTASRTVLLVGPLASGKTSLFSKLVYGHAPPTHTSMEENEGLVKAKWGTGEPPTAVALSRPLHLVDLPGHPRLRTRALAQFLPAADGLVFAIDGVTGLSGKNVRDAGEHLHVLLSLLSFLSSRRSAPLPPLLILLTKSDQLTSSTSTPTKPKSASLTLDRAKQSLARELERRRAASAAGGTSAGAKLEGLDAIQTGGSGSSSSAFKSLLAALGLLGSSASTTTTLITPGAAGLPSDEVEVLANEDAFAFEGAFEWGKVEQTLGLEINWAVASSKDVSEAGLDKVWEWVDEL</sequence>
<dbReference type="GO" id="GO:0005525">
    <property type="term" value="F:GTP binding"/>
    <property type="evidence" value="ECO:0007669"/>
    <property type="project" value="UniProtKB-KW"/>
</dbReference>
<dbReference type="InterPro" id="IPR027417">
    <property type="entry name" value="P-loop_NTPase"/>
</dbReference>
<keyword evidence="4 11" id="KW-0812">Transmembrane</keyword>
<gene>
    <name evidence="12" type="primary">SPOSA6832_01581</name>
</gene>
<evidence type="ECO:0000256" key="10">
    <source>
        <dbReference type="ARBA" id="ARBA00023170"/>
    </source>
</evidence>
<keyword evidence="6" id="KW-0256">Endoplasmic reticulum</keyword>
<evidence type="ECO:0000256" key="4">
    <source>
        <dbReference type="ARBA" id="ARBA00022692"/>
    </source>
</evidence>
<dbReference type="AlphaFoldDB" id="A0A0D6EK31"/>
<evidence type="ECO:0000256" key="7">
    <source>
        <dbReference type="ARBA" id="ARBA00022989"/>
    </source>
</evidence>
<name>A0A0D6EK31_SPOSA</name>
<dbReference type="GO" id="GO:0005789">
    <property type="term" value="C:endoplasmic reticulum membrane"/>
    <property type="evidence" value="ECO:0007669"/>
    <property type="project" value="UniProtKB-SubCell"/>
</dbReference>
<evidence type="ECO:0000256" key="8">
    <source>
        <dbReference type="ARBA" id="ARBA00023134"/>
    </source>
</evidence>
<evidence type="ECO:0000256" key="11">
    <source>
        <dbReference type="SAM" id="Phobius"/>
    </source>
</evidence>
<organism evidence="12 13">
    <name type="scientific">Sporidiobolus salmonicolor</name>
    <name type="common">Yeast-like fungus</name>
    <name type="synonym">Sporobolomyces salmonicolor</name>
    <dbReference type="NCBI Taxonomy" id="5005"/>
    <lineage>
        <taxon>Eukaryota</taxon>
        <taxon>Fungi</taxon>
        <taxon>Dikarya</taxon>
        <taxon>Basidiomycota</taxon>
        <taxon>Pucciniomycotina</taxon>
        <taxon>Microbotryomycetes</taxon>
        <taxon>Sporidiobolales</taxon>
        <taxon>Sporidiobolaceae</taxon>
        <taxon>Sporobolomyces</taxon>
    </lineage>
</organism>
<evidence type="ECO:0000313" key="13">
    <source>
        <dbReference type="Proteomes" id="UP000243876"/>
    </source>
</evidence>
<evidence type="ECO:0000256" key="5">
    <source>
        <dbReference type="ARBA" id="ARBA00022741"/>
    </source>
</evidence>
<dbReference type="OrthoDB" id="41266at2759"/>
<comment type="similarity">
    <text evidence="2">Belongs to the SRP receptor beta subunit family.</text>
</comment>
<feature type="transmembrane region" description="Helical" evidence="11">
    <location>
        <begin position="20"/>
        <end position="41"/>
    </location>
</feature>
<keyword evidence="13" id="KW-1185">Reference proteome</keyword>
<keyword evidence="7 11" id="KW-1133">Transmembrane helix</keyword>
<evidence type="ECO:0000256" key="1">
    <source>
        <dbReference type="ARBA" id="ARBA00004389"/>
    </source>
</evidence>
<dbReference type="Pfam" id="PF09439">
    <property type="entry name" value="SRPRB"/>
    <property type="match status" value="1"/>
</dbReference>
<dbReference type="InterPro" id="IPR019009">
    <property type="entry name" value="SRP_receptor_beta_su"/>
</dbReference>
<comment type="subcellular location">
    <subcellularLocation>
        <location evidence="1">Endoplasmic reticulum membrane</location>
        <topology evidence="1">Single-pass membrane protein</topology>
    </subcellularLocation>
</comment>
<proteinExistence type="inferred from homology"/>
<accession>A0A0D6EK31</accession>
<evidence type="ECO:0000313" key="12">
    <source>
        <dbReference type="EMBL" id="CEQ39990.1"/>
    </source>
</evidence>
<evidence type="ECO:0000256" key="3">
    <source>
        <dbReference type="ARBA" id="ARBA00020256"/>
    </source>
</evidence>
<evidence type="ECO:0000256" key="9">
    <source>
        <dbReference type="ARBA" id="ARBA00023136"/>
    </source>
</evidence>
<reference evidence="13" key="1">
    <citation type="submission" date="2015-02" db="EMBL/GenBank/DDBJ databases">
        <authorList>
            <person name="Gon?alves P."/>
        </authorList>
    </citation>
    <scope>NUCLEOTIDE SEQUENCE [LARGE SCALE GENOMIC DNA]</scope>
</reference>
<evidence type="ECO:0000256" key="2">
    <source>
        <dbReference type="ARBA" id="ARBA00005619"/>
    </source>
</evidence>